<dbReference type="Proteomes" id="UP000018440">
    <property type="component" value="Unassembled WGS sequence"/>
</dbReference>
<dbReference type="InterPro" id="IPR014966">
    <property type="entry name" value="FRG-dom"/>
</dbReference>
<evidence type="ECO:0000313" key="2">
    <source>
        <dbReference type="EMBL" id="ENV43663.1"/>
    </source>
</evidence>
<dbReference type="EMBL" id="APPQ01000028">
    <property type="protein sequence ID" value="ENV43663.1"/>
    <property type="molecule type" value="Genomic_DNA"/>
</dbReference>
<dbReference type="SMART" id="SM00901">
    <property type="entry name" value="FRG"/>
    <property type="match status" value="1"/>
</dbReference>
<dbReference type="AlphaFoldDB" id="N9AHY3"/>
<reference evidence="2 3" key="1">
    <citation type="submission" date="2013-02" db="EMBL/GenBank/DDBJ databases">
        <title>The Genome Sequence of Acinetobacter schindleri CIP 107287.</title>
        <authorList>
            <consortium name="The Broad Institute Genome Sequencing Platform"/>
            <consortium name="The Broad Institute Genome Sequencing Center for Infectious Disease"/>
            <person name="Cerqueira G."/>
            <person name="Feldgarden M."/>
            <person name="Courvalin P."/>
            <person name="Perichon B."/>
            <person name="Grillot-Courvalin C."/>
            <person name="Clermont D."/>
            <person name="Rocha E."/>
            <person name="Yoon E.-J."/>
            <person name="Nemec A."/>
            <person name="Walker B."/>
            <person name="Young S.K."/>
            <person name="Zeng Q."/>
            <person name="Gargeya S."/>
            <person name="Fitzgerald M."/>
            <person name="Haas B."/>
            <person name="Abouelleil A."/>
            <person name="Alvarado L."/>
            <person name="Arachchi H.M."/>
            <person name="Berlin A.M."/>
            <person name="Chapman S.B."/>
            <person name="Dewar J."/>
            <person name="Goldberg J."/>
            <person name="Griggs A."/>
            <person name="Gujja S."/>
            <person name="Hansen M."/>
            <person name="Howarth C."/>
            <person name="Imamovic A."/>
            <person name="Larimer J."/>
            <person name="McCowan C."/>
            <person name="Murphy C."/>
            <person name="Neiman D."/>
            <person name="Pearson M."/>
            <person name="Priest M."/>
            <person name="Roberts A."/>
            <person name="Saif S."/>
            <person name="Shea T."/>
            <person name="Sisk P."/>
            <person name="Sykes S."/>
            <person name="Wortman J."/>
            <person name="Nusbaum C."/>
            <person name="Birren B."/>
        </authorList>
    </citation>
    <scope>NUCLEOTIDE SEQUENCE [LARGE SCALE GENOMIC DNA]</scope>
    <source>
        <strain evidence="2 3">CIP 107287</strain>
    </source>
</reference>
<comment type="caution">
    <text evidence="2">The sequence shown here is derived from an EMBL/GenBank/DDBJ whole genome shotgun (WGS) entry which is preliminary data.</text>
</comment>
<gene>
    <name evidence="2" type="ORF">F955_02357</name>
</gene>
<dbReference type="PATRIC" id="fig|1217988.3.peg.2266"/>
<protein>
    <recommendedName>
        <fullName evidence="1">FRG domain-containing protein</fullName>
    </recommendedName>
</protein>
<name>N9AHY3_9GAMM</name>
<feature type="domain" description="FRG" evidence="1">
    <location>
        <begin position="23"/>
        <end position="115"/>
    </location>
</feature>
<evidence type="ECO:0000313" key="3">
    <source>
        <dbReference type="Proteomes" id="UP000018440"/>
    </source>
</evidence>
<sequence length="289" mass="33875">MSKQQIGVAEILKKLNEYELISNDHAIFFRGHSNKDYKLEPYIYRDGIIKNEHIIFKELLLRCPQDFEHCKTTFEFLVKMQHYSLPTRLLDITTNPLIALYFACQSKSKNDAELIVFKVPKSSIKYYDSDTVSILSNLSRISYDFWITPNIDTDLMFLDDGYDEMWVEFNSQYHVKKLVYEIQSEKPHFEPRIEPNVLSKVLCVKPKMDNQRVIRQDSAFFLFGIDNFKKDKPAKLNDSLILTKNKKIIIPHSDKARIIGQLEILGITEATIFPEIEKVASYIKQIYSK</sequence>
<dbReference type="Pfam" id="PF08867">
    <property type="entry name" value="FRG"/>
    <property type="match status" value="1"/>
</dbReference>
<dbReference type="RefSeq" id="WP_004894368.1">
    <property type="nucleotide sequence ID" value="NZ_KB849576.1"/>
</dbReference>
<accession>N9AHY3</accession>
<organism evidence="2 3">
    <name type="scientific">Acinetobacter schindleri CIP 107287</name>
    <dbReference type="NCBI Taxonomy" id="1217988"/>
    <lineage>
        <taxon>Bacteria</taxon>
        <taxon>Pseudomonadati</taxon>
        <taxon>Pseudomonadota</taxon>
        <taxon>Gammaproteobacteria</taxon>
        <taxon>Moraxellales</taxon>
        <taxon>Moraxellaceae</taxon>
        <taxon>Acinetobacter</taxon>
    </lineage>
</organism>
<evidence type="ECO:0000259" key="1">
    <source>
        <dbReference type="SMART" id="SM00901"/>
    </source>
</evidence>
<dbReference type="HOGENOM" id="CLU_050026_2_0_6"/>
<proteinExistence type="predicted"/>